<gene>
    <name evidence="2" type="ORF">B0H17DRAFT_466089</name>
</gene>
<dbReference type="Pfam" id="PF18803">
    <property type="entry name" value="CxC2"/>
    <property type="match status" value="1"/>
</dbReference>
<keyword evidence="3" id="KW-1185">Reference proteome</keyword>
<dbReference type="EMBL" id="JARKIE010000042">
    <property type="protein sequence ID" value="KAJ7694387.1"/>
    <property type="molecule type" value="Genomic_DNA"/>
</dbReference>
<sequence length="131" mass="14693">MNPDIRDIILEELRRHGEHAPRQALCRRCRSGVQRHRCRDCFWAQPMCAACVVAEHGSHPLHRIQTWSGGIWVPETLKNLGLRISLGHGPGGRCTSPFPRDSFIVIDRNGIQEVAIDFCGCGQGGPRGRQF</sequence>
<feature type="domain" description="CxC2-like cysteine cluster KDZ transposase-associated" evidence="1">
    <location>
        <begin position="77"/>
        <end position="130"/>
    </location>
</feature>
<dbReference type="Proteomes" id="UP001221757">
    <property type="component" value="Unassembled WGS sequence"/>
</dbReference>
<evidence type="ECO:0000259" key="1">
    <source>
        <dbReference type="Pfam" id="PF18803"/>
    </source>
</evidence>
<accession>A0AAD7DPE3</accession>
<organism evidence="2 3">
    <name type="scientific">Mycena rosella</name>
    <name type="common">Pink bonnet</name>
    <name type="synonym">Agaricus rosellus</name>
    <dbReference type="NCBI Taxonomy" id="1033263"/>
    <lineage>
        <taxon>Eukaryota</taxon>
        <taxon>Fungi</taxon>
        <taxon>Dikarya</taxon>
        <taxon>Basidiomycota</taxon>
        <taxon>Agaricomycotina</taxon>
        <taxon>Agaricomycetes</taxon>
        <taxon>Agaricomycetidae</taxon>
        <taxon>Agaricales</taxon>
        <taxon>Marasmiineae</taxon>
        <taxon>Mycenaceae</taxon>
        <taxon>Mycena</taxon>
    </lineage>
</organism>
<dbReference type="AlphaFoldDB" id="A0AAD7DPE3"/>
<protein>
    <recommendedName>
        <fullName evidence="1">CxC2-like cysteine cluster KDZ transposase-associated domain-containing protein</fullName>
    </recommendedName>
</protein>
<comment type="caution">
    <text evidence="2">The sequence shown here is derived from an EMBL/GenBank/DDBJ whole genome shotgun (WGS) entry which is preliminary data.</text>
</comment>
<evidence type="ECO:0000313" key="3">
    <source>
        <dbReference type="Proteomes" id="UP001221757"/>
    </source>
</evidence>
<dbReference type="InterPro" id="IPR041457">
    <property type="entry name" value="CxC2_KDZ-assoc"/>
</dbReference>
<name>A0AAD7DPE3_MYCRO</name>
<reference evidence="2" key="1">
    <citation type="submission" date="2023-03" db="EMBL/GenBank/DDBJ databases">
        <title>Massive genome expansion in bonnet fungi (Mycena s.s.) driven by repeated elements and novel gene families across ecological guilds.</title>
        <authorList>
            <consortium name="Lawrence Berkeley National Laboratory"/>
            <person name="Harder C.B."/>
            <person name="Miyauchi S."/>
            <person name="Viragh M."/>
            <person name="Kuo A."/>
            <person name="Thoen E."/>
            <person name="Andreopoulos B."/>
            <person name="Lu D."/>
            <person name="Skrede I."/>
            <person name="Drula E."/>
            <person name="Henrissat B."/>
            <person name="Morin E."/>
            <person name="Kohler A."/>
            <person name="Barry K."/>
            <person name="LaButti K."/>
            <person name="Morin E."/>
            <person name="Salamov A."/>
            <person name="Lipzen A."/>
            <person name="Mereny Z."/>
            <person name="Hegedus B."/>
            <person name="Baldrian P."/>
            <person name="Stursova M."/>
            <person name="Weitz H."/>
            <person name="Taylor A."/>
            <person name="Grigoriev I.V."/>
            <person name="Nagy L.G."/>
            <person name="Martin F."/>
            <person name="Kauserud H."/>
        </authorList>
    </citation>
    <scope>NUCLEOTIDE SEQUENCE</scope>
    <source>
        <strain evidence="2">CBHHK067</strain>
    </source>
</reference>
<proteinExistence type="predicted"/>
<evidence type="ECO:0000313" key="2">
    <source>
        <dbReference type="EMBL" id="KAJ7694387.1"/>
    </source>
</evidence>